<dbReference type="Proteomes" id="UP000255167">
    <property type="component" value="Unassembled WGS sequence"/>
</dbReference>
<organism evidence="1 2">
    <name type="scientific">Klebsiella pneumoniae</name>
    <dbReference type="NCBI Taxonomy" id="573"/>
    <lineage>
        <taxon>Bacteria</taxon>
        <taxon>Pseudomonadati</taxon>
        <taxon>Pseudomonadota</taxon>
        <taxon>Gammaproteobacteria</taxon>
        <taxon>Enterobacterales</taxon>
        <taxon>Enterobacteriaceae</taxon>
        <taxon>Klebsiella/Raoultella group</taxon>
        <taxon>Klebsiella</taxon>
        <taxon>Klebsiella pneumoniae complex</taxon>
    </lineage>
</organism>
<evidence type="ECO:0000313" key="1">
    <source>
        <dbReference type="EMBL" id="STW47347.1"/>
    </source>
</evidence>
<gene>
    <name evidence="1" type="primary">yhjN_3</name>
    <name evidence="1" type="ORF">NCTC9617_03897</name>
</gene>
<proteinExistence type="predicted"/>
<accession>A0A378FR80</accession>
<evidence type="ECO:0000313" key="2">
    <source>
        <dbReference type="Proteomes" id="UP000255167"/>
    </source>
</evidence>
<dbReference type="AlphaFoldDB" id="A0A378FR80"/>
<name>A0A378FR80_KLEPN</name>
<reference evidence="1 2" key="1">
    <citation type="submission" date="2018-06" db="EMBL/GenBank/DDBJ databases">
        <authorList>
            <consortium name="Pathogen Informatics"/>
            <person name="Doyle S."/>
        </authorList>
    </citation>
    <scope>NUCLEOTIDE SEQUENCE [LARGE SCALE GENOMIC DNA]</scope>
    <source>
        <strain evidence="1 2">NCTC9617</strain>
    </source>
</reference>
<dbReference type="EMBL" id="UGNC01000005">
    <property type="protein sequence ID" value="STW47347.1"/>
    <property type="molecule type" value="Genomic_DNA"/>
</dbReference>
<protein>
    <submittedName>
        <fullName evidence="1">Cellulose synthase regulator protein</fullName>
    </submittedName>
</protein>
<sequence length="60" mass="6524">MDISLNDQFLQSFSLNSSQDVNKLILRLPVLQGLLDGKSEVTIPRCVLGRSTSCALTSSI</sequence>